<name>A0A8S3XN50_PARAO</name>
<comment type="caution">
    <text evidence="2">The sequence shown here is derived from an EMBL/GenBank/DDBJ whole genome shotgun (WGS) entry which is preliminary data.</text>
</comment>
<evidence type="ECO:0000313" key="3">
    <source>
        <dbReference type="Proteomes" id="UP000691718"/>
    </source>
</evidence>
<feature type="region of interest" description="Disordered" evidence="1">
    <location>
        <begin position="38"/>
        <end position="103"/>
    </location>
</feature>
<gene>
    <name evidence="2" type="ORF">PAPOLLO_LOCUS19985</name>
</gene>
<accession>A0A8S3XN50</accession>
<feature type="compositionally biased region" description="Basic and acidic residues" evidence="1">
    <location>
        <begin position="51"/>
        <end position="62"/>
    </location>
</feature>
<reference evidence="2" key="1">
    <citation type="submission" date="2021-04" db="EMBL/GenBank/DDBJ databases">
        <authorList>
            <person name="Tunstrom K."/>
        </authorList>
    </citation>
    <scope>NUCLEOTIDE SEQUENCE</scope>
</reference>
<sequence>MSAHIAVPDFAYFVEGQQLKRYEKSSYRQETDTLKYELRPVHGSHTVSGGDPDHPPVRGEVRVRRKRRRRRGAGHALLDERHGWRSVRGGPDRWCSGRQVPTG</sequence>
<dbReference type="AlphaFoldDB" id="A0A8S3XN50"/>
<evidence type="ECO:0000313" key="2">
    <source>
        <dbReference type="EMBL" id="CAG5032872.1"/>
    </source>
</evidence>
<organism evidence="2 3">
    <name type="scientific">Parnassius apollo</name>
    <name type="common">Apollo butterfly</name>
    <name type="synonym">Papilio apollo</name>
    <dbReference type="NCBI Taxonomy" id="110799"/>
    <lineage>
        <taxon>Eukaryota</taxon>
        <taxon>Metazoa</taxon>
        <taxon>Ecdysozoa</taxon>
        <taxon>Arthropoda</taxon>
        <taxon>Hexapoda</taxon>
        <taxon>Insecta</taxon>
        <taxon>Pterygota</taxon>
        <taxon>Neoptera</taxon>
        <taxon>Endopterygota</taxon>
        <taxon>Lepidoptera</taxon>
        <taxon>Glossata</taxon>
        <taxon>Ditrysia</taxon>
        <taxon>Papilionoidea</taxon>
        <taxon>Papilionidae</taxon>
        <taxon>Parnassiinae</taxon>
        <taxon>Parnassini</taxon>
        <taxon>Parnassius</taxon>
        <taxon>Parnassius</taxon>
    </lineage>
</organism>
<dbReference type="Proteomes" id="UP000691718">
    <property type="component" value="Unassembled WGS sequence"/>
</dbReference>
<dbReference type="EMBL" id="CAJQZP010001245">
    <property type="protein sequence ID" value="CAG5032872.1"/>
    <property type="molecule type" value="Genomic_DNA"/>
</dbReference>
<keyword evidence="3" id="KW-1185">Reference proteome</keyword>
<protein>
    <submittedName>
        <fullName evidence="2">(apollo) hypothetical protein</fullName>
    </submittedName>
</protein>
<feature type="compositionally biased region" description="Basic residues" evidence="1">
    <location>
        <begin position="63"/>
        <end position="73"/>
    </location>
</feature>
<proteinExistence type="predicted"/>
<evidence type="ECO:0000256" key="1">
    <source>
        <dbReference type="SAM" id="MobiDB-lite"/>
    </source>
</evidence>